<dbReference type="Gene3D" id="3.20.20.80">
    <property type="entry name" value="Glycosidases"/>
    <property type="match status" value="1"/>
</dbReference>
<dbReference type="PANTHER" id="PTHR32438:SF5">
    <property type="entry name" value="4-ALPHA-GLUCANOTRANSFERASE DPE1, CHLOROPLASTIC_AMYLOPLASTIC"/>
    <property type="match status" value="1"/>
</dbReference>
<evidence type="ECO:0000256" key="8">
    <source>
        <dbReference type="ARBA" id="ARBA00031423"/>
    </source>
</evidence>
<dbReference type="NCBIfam" id="NF011080">
    <property type="entry name" value="PRK14508.1-3"/>
    <property type="match status" value="1"/>
</dbReference>
<accession>A0ABS0LQ46</accession>
<dbReference type="PANTHER" id="PTHR32438">
    <property type="entry name" value="4-ALPHA-GLUCANOTRANSFERASE DPE1, CHLOROPLASTIC/AMYLOPLASTIC"/>
    <property type="match status" value="1"/>
</dbReference>
<evidence type="ECO:0000313" key="11">
    <source>
        <dbReference type="EMBL" id="MBG9986271.1"/>
    </source>
</evidence>
<evidence type="ECO:0000256" key="3">
    <source>
        <dbReference type="ARBA" id="ARBA00012560"/>
    </source>
</evidence>
<reference evidence="11 12" key="1">
    <citation type="submission" date="2020-07" db="EMBL/GenBank/DDBJ databases">
        <title>Facklamia lactis sp. nov., isolated from raw milk.</title>
        <authorList>
            <person name="Doll E.V."/>
            <person name="Huptas C."/>
            <person name="Staib L."/>
            <person name="Wenning M."/>
            <person name="Scherer S."/>
        </authorList>
    </citation>
    <scope>NUCLEOTIDE SEQUENCE [LARGE SCALE GENOMIC DNA]</scope>
    <source>
        <strain evidence="11 12">DSM 111018</strain>
    </source>
</reference>
<comment type="caution">
    <text evidence="11">The sequence shown here is derived from an EMBL/GenBank/DDBJ whole genome shotgun (WGS) entry which is preliminary data.</text>
</comment>
<evidence type="ECO:0000256" key="5">
    <source>
        <dbReference type="ARBA" id="ARBA00022676"/>
    </source>
</evidence>
<dbReference type="InterPro" id="IPR003385">
    <property type="entry name" value="Glyco_hydro_77"/>
</dbReference>
<gene>
    <name evidence="11" type="primary">malQ</name>
    <name evidence="11" type="ORF">HZY91_05110</name>
</gene>
<dbReference type="EC" id="2.4.1.25" evidence="3 10"/>
<comment type="catalytic activity">
    <reaction evidence="1 10">
        <text>Transfers a segment of a (1-&gt;4)-alpha-D-glucan to a new position in an acceptor, which may be glucose or a (1-&gt;4)-alpha-D-glucan.</text>
        <dbReference type="EC" id="2.4.1.25"/>
    </reaction>
</comment>
<dbReference type="NCBIfam" id="TIGR00217">
    <property type="entry name" value="malQ"/>
    <property type="match status" value="1"/>
</dbReference>
<sequence length="511" mass="59433">MDRTSGVLMHISSLPNQYGIGSFGRSAYQFVDFLKETQQTYWQILPLTTTSYGDSPYQSFSASAGNPYFIDLDLLIEEGLLEESDLEGIDFGQDSSQVDYALIFKYRHQILEKAVAQFKQQGPSKEYVAFIGDNHEWLEPFAEYMAIKEHFGLRAWYEWDEDIRLRQETALEHYRQILSEEMDYYRVTQFFFMQQWQKLKAYANQQNIQIVGDIPIYVAHDSVEMWHHPEYFRVDEFAEPIVVAGTPPDVFTSEGQFWGNPIYDWDYMKDNQYDWWIRRFEESFKLYDLVRIDHFRGFESYWEVPFSAETAAEGSWVKGPGYELFKVVNDALGQLDIIAEDLGFMTQEVIEMREATGFPGMKILQFGFLGAEDSPDLPHHYSENTIAYVGTHDNETAMGWYLDTATEAMKEQVDNYLGIRPGETVADALNRGIAMSPSRIAIYSMQDLLSLDNRARMNVPSTVGGNWQWRMTEEQLTPQVKEFLSSLTETYFRRNPTLSKQTIIDVFQPNN</sequence>
<keyword evidence="7 10" id="KW-0119">Carbohydrate metabolism</keyword>
<evidence type="ECO:0000256" key="10">
    <source>
        <dbReference type="RuleBase" id="RU361207"/>
    </source>
</evidence>
<proteinExistence type="inferred from homology"/>
<evidence type="ECO:0000313" key="12">
    <source>
        <dbReference type="Proteomes" id="UP000721415"/>
    </source>
</evidence>
<dbReference type="EMBL" id="JACBXQ010000002">
    <property type="protein sequence ID" value="MBG9986271.1"/>
    <property type="molecule type" value="Genomic_DNA"/>
</dbReference>
<keyword evidence="12" id="KW-1185">Reference proteome</keyword>
<evidence type="ECO:0000256" key="7">
    <source>
        <dbReference type="ARBA" id="ARBA00023277"/>
    </source>
</evidence>
<dbReference type="InterPro" id="IPR017853">
    <property type="entry name" value="GH"/>
</dbReference>
<keyword evidence="6 10" id="KW-0808">Transferase</keyword>
<organism evidence="11 12">
    <name type="scientific">Facklamia lactis</name>
    <dbReference type="NCBI Taxonomy" id="2749967"/>
    <lineage>
        <taxon>Bacteria</taxon>
        <taxon>Bacillati</taxon>
        <taxon>Bacillota</taxon>
        <taxon>Bacilli</taxon>
        <taxon>Lactobacillales</taxon>
        <taxon>Aerococcaceae</taxon>
        <taxon>Facklamia</taxon>
    </lineage>
</organism>
<protein>
    <recommendedName>
        <fullName evidence="4 10">4-alpha-glucanotransferase</fullName>
        <ecNumber evidence="3 10">2.4.1.25</ecNumber>
    </recommendedName>
    <alternativeName>
        <fullName evidence="8 10">Amylomaltase</fullName>
    </alternativeName>
    <alternativeName>
        <fullName evidence="9 10">Disproportionating enzyme</fullName>
    </alternativeName>
</protein>
<evidence type="ECO:0000256" key="2">
    <source>
        <dbReference type="ARBA" id="ARBA00005684"/>
    </source>
</evidence>
<keyword evidence="5 10" id="KW-0328">Glycosyltransferase</keyword>
<name>A0ABS0LQ46_9LACT</name>
<dbReference type="Pfam" id="PF02446">
    <property type="entry name" value="Glyco_hydro_77"/>
    <property type="match status" value="1"/>
</dbReference>
<comment type="similarity">
    <text evidence="2 10">Belongs to the disproportionating enzyme family.</text>
</comment>
<dbReference type="Proteomes" id="UP000721415">
    <property type="component" value="Unassembled WGS sequence"/>
</dbReference>
<evidence type="ECO:0000256" key="6">
    <source>
        <dbReference type="ARBA" id="ARBA00022679"/>
    </source>
</evidence>
<dbReference type="SUPFAM" id="SSF51445">
    <property type="entry name" value="(Trans)glycosidases"/>
    <property type="match status" value="1"/>
</dbReference>
<evidence type="ECO:0000256" key="9">
    <source>
        <dbReference type="ARBA" id="ARBA00031501"/>
    </source>
</evidence>
<dbReference type="GO" id="GO:0004134">
    <property type="term" value="F:4-alpha-glucanotransferase activity"/>
    <property type="evidence" value="ECO:0007669"/>
    <property type="project" value="UniProtKB-EC"/>
</dbReference>
<evidence type="ECO:0000256" key="4">
    <source>
        <dbReference type="ARBA" id="ARBA00020295"/>
    </source>
</evidence>
<evidence type="ECO:0000256" key="1">
    <source>
        <dbReference type="ARBA" id="ARBA00000439"/>
    </source>
</evidence>